<proteinExistence type="predicted"/>
<dbReference type="Pfam" id="PF07635">
    <property type="entry name" value="PSCyt1"/>
    <property type="match status" value="1"/>
</dbReference>
<name>A0A5C5VSS1_9BACT</name>
<feature type="domain" description="DUF1549" evidence="1">
    <location>
        <begin position="160"/>
        <end position="364"/>
    </location>
</feature>
<feature type="domain" description="DUF1553" evidence="2">
    <location>
        <begin position="699"/>
        <end position="958"/>
    </location>
</feature>
<keyword evidence="5" id="KW-1185">Reference proteome</keyword>
<dbReference type="OrthoDB" id="127107at2"/>
<evidence type="ECO:0000259" key="1">
    <source>
        <dbReference type="Pfam" id="PF07583"/>
    </source>
</evidence>
<feature type="domain" description="Cytochrome C Planctomycete-type" evidence="3">
    <location>
        <begin position="58"/>
        <end position="110"/>
    </location>
</feature>
<sequence>MKSCCLPSVTRSLTPLVTLESLGVLAMVGLCVSIAPVSAQDRTPSFAHEVRPILSDRCFGCHGPADQESELRLDTFEGATDWAIVPGDADGSEVITRALLPDDDELRMPPVHSGKDRLTTTEIDILRRWITAGAEYEEHWAFTPITRSELPAEENGPTMIDRFVAERLADEQLGFLPEANRATLLRRVAFDLTGLPPSPEMAQAFLADESADAYETLVDRLLASPRYGEHMARFWLDAVRYADTHGKHFDNYRAIWPYRDWIIRSFNANKPYDEFLVEQLAGDLLPDAGAEELVASGYNRCNLTTAEGGVIEKEIYTDNVRDRTDTFGTVVLGLTVACAKCHDHKYDPITQKDYYSLFAFFNSLDGGPNDGNQADHAPAMRVPQPNQSKKLASLQGERADLRRRLLRSDAAMNAAQARWEATLAGLGDADLADITLNTPRVLATDWLWAGPFPSVISDVNNAHTPAETSAFDRDQKFALRDGRTVSWRPRPDWIDGRTHYVLPGGVGSNILRRTVTVTEPTEIEIALGSDDSVRVYLNRQEVHKRHESRAVQPGEDRLTLSLKAGENELLIGIGNHGGPAGFHFEFLRGAVTLPAEAIELASIPAESRTDEQEQLLRELFRWRSQAFPELVELRSQIAASEIQAAQIDRDTPVTLIYRERSEPREAFVLNRGEYDSPGERVDRATPGFLPPMDERLPLDRLGLAKWAVSPENPLTARVAVNRFWLQVFGVGLVKTADDFGSQADPPSHPELLDWLGAEFVESGWNVKGMMRRLVMTRAYRQQSAATADRWDQDPENRLLARGPRFRLDAEALRDQALAVSGLLVNRLGGPPVRPPQPVGLWEAVAYTGSNTARFVADTEREKIHRRSIYTFHKRTAPPPQLLVFDGPTRESCTVRRERTNTPLQALLLMNDPQFFEAARALAEELLDRYLDDTDRAAWLVERCTGRSATDEEVAEIAAAVADEKARYAQAPGAAEALLSVGDVERTPHDNTVEAAAWTLMANLALNLDEVVTKN</sequence>
<dbReference type="Pfam" id="PF07587">
    <property type="entry name" value="PSD1"/>
    <property type="match status" value="1"/>
</dbReference>
<evidence type="ECO:0000259" key="2">
    <source>
        <dbReference type="Pfam" id="PF07587"/>
    </source>
</evidence>
<protein>
    <submittedName>
        <fullName evidence="4">Planctomycete cytochrome C</fullName>
    </submittedName>
</protein>
<dbReference type="EMBL" id="SJPH01000011">
    <property type="protein sequence ID" value="TWT40629.1"/>
    <property type="molecule type" value="Genomic_DNA"/>
</dbReference>
<evidence type="ECO:0000313" key="4">
    <source>
        <dbReference type="EMBL" id="TWT40629.1"/>
    </source>
</evidence>
<dbReference type="AlphaFoldDB" id="A0A5C5VSS1"/>
<dbReference type="PANTHER" id="PTHR35889:SF3">
    <property type="entry name" value="F-BOX DOMAIN-CONTAINING PROTEIN"/>
    <property type="match status" value="1"/>
</dbReference>
<evidence type="ECO:0000313" key="5">
    <source>
        <dbReference type="Proteomes" id="UP000318995"/>
    </source>
</evidence>
<gene>
    <name evidence="4" type="ORF">Pla111_32740</name>
</gene>
<dbReference type="InterPro" id="IPR011429">
    <property type="entry name" value="Cyt_c_Planctomycete-type"/>
</dbReference>
<dbReference type="PANTHER" id="PTHR35889">
    <property type="entry name" value="CYCLOINULO-OLIGOSACCHARIDE FRUCTANOTRANSFERASE-RELATED"/>
    <property type="match status" value="1"/>
</dbReference>
<dbReference type="Pfam" id="PF07583">
    <property type="entry name" value="PSCyt2"/>
    <property type="match status" value="1"/>
</dbReference>
<dbReference type="InterPro" id="IPR011444">
    <property type="entry name" value="DUF1549"/>
</dbReference>
<organism evidence="4 5">
    <name type="scientific">Botrimarina hoheduenensis</name>
    <dbReference type="NCBI Taxonomy" id="2528000"/>
    <lineage>
        <taxon>Bacteria</taxon>
        <taxon>Pseudomonadati</taxon>
        <taxon>Planctomycetota</taxon>
        <taxon>Planctomycetia</taxon>
        <taxon>Pirellulales</taxon>
        <taxon>Lacipirellulaceae</taxon>
        <taxon>Botrimarina</taxon>
    </lineage>
</organism>
<accession>A0A5C5VSS1</accession>
<dbReference type="Proteomes" id="UP000318995">
    <property type="component" value="Unassembled WGS sequence"/>
</dbReference>
<comment type="caution">
    <text evidence="4">The sequence shown here is derived from an EMBL/GenBank/DDBJ whole genome shotgun (WGS) entry which is preliminary data.</text>
</comment>
<reference evidence="4 5" key="1">
    <citation type="submission" date="2019-02" db="EMBL/GenBank/DDBJ databases">
        <title>Deep-cultivation of Planctomycetes and their phenomic and genomic characterization uncovers novel biology.</title>
        <authorList>
            <person name="Wiegand S."/>
            <person name="Jogler M."/>
            <person name="Boedeker C."/>
            <person name="Pinto D."/>
            <person name="Vollmers J."/>
            <person name="Rivas-Marin E."/>
            <person name="Kohn T."/>
            <person name="Peeters S.H."/>
            <person name="Heuer A."/>
            <person name="Rast P."/>
            <person name="Oberbeckmann S."/>
            <person name="Bunk B."/>
            <person name="Jeske O."/>
            <person name="Meyerdierks A."/>
            <person name="Storesund J.E."/>
            <person name="Kallscheuer N."/>
            <person name="Luecker S."/>
            <person name="Lage O.M."/>
            <person name="Pohl T."/>
            <person name="Merkel B.J."/>
            <person name="Hornburger P."/>
            <person name="Mueller R.-W."/>
            <person name="Bruemmer F."/>
            <person name="Labrenz M."/>
            <person name="Spormann A.M."/>
            <person name="Op Den Camp H."/>
            <person name="Overmann J."/>
            <person name="Amann R."/>
            <person name="Jetten M.S.M."/>
            <person name="Mascher T."/>
            <person name="Medema M.H."/>
            <person name="Devos D.P."/>
            <person name="Kaster A.-K."/>
            <person name="Ovreas L."/>
            <person name="Rohde M."/>
            <person name="Galperin M.Y."/>
            <person name="Jogler C."/>
        </authorList>
    </citation>
    <scope>NUCLEOTIDE SEQUENCE [LARGE SCALE GENOMIC DNA]</scope>
    <source>
        <strain evidence="4 5">Pla111</strain>
    </source>
</reference>
<dbReference type="InterPro" id="IPR022655">
    <property type="entry name" value="DUF1553"/>
</dbReference>
<evidence type="ECO:0000259" key="3">
    <source>
        <dbReference type="Pfam" id="PF07635"/>
    </source>
</evidence>